<evidence type="ECO:0000256" key="1">
    <source>
        <dbReference type="ARBA" id="ARBA00004167"/>
    </source>
</evidence>
<dbReference type="GO" id="GO:0097347">
    <property type="term" value="C:TAM protein secretion complex"/>
    <property type="evidence" value="ECO:0007669"/>
    <property type="project" value="TreeGrafter"/>
</dbReference>
<dbReference type="InterPro" id="IPR007452">
    <property type="entry name" value="TamB_C"/>
</dbReference>
<dbReference type="AlphaFoldDB" id="A0A8I2GYA9"/>
<evidence type="ECO:0000256" key="2">
    <source>
        <dbReference type="ARBA" id="ARBA00022692"/>
    </source>
</evidence>
<dbReference type="GO" id="GO:0009306">
    <property type="term" value="P:protein secretion"/>
    <property type="evidence" value="ECO:0007669"/>
    <property type="project" value="InterPro"/>
</dbReference>
<dbReference type="Proteomes" id="UP001304419">
    <property type="component" value="Chromosome 1"/>
</dbReference>
<dbReference type="EMBL" id="CP137578">
    <property type="protein sequence ID" value="WOX27559.1"/>
    <property type="molecule type" value="Genomic_DNA"/>
</dbReference>
<keyword evidence="3" id="KW-1133">Transmembrane helix</keyword>
<dbReference type="RefSeq" id="WP_193521396.1">
    <property type="nucleotide sequence ID" value="NZ_CBCSDF010000003.1"/>
</dbReference>
<reference evidence="7 9" key="2">
    <citation type="submission" date="2023-10" db="EMBL/GenBank/DDBJ databases">
        <title>To unveil natural product biosynthetic capacity in Pseudoalteromonas.</title>
        <authorList>
            <person name="Wang J."/>
        </authorList>
    </citation>
    <scope>NUCLEOTIDE SEQUENCE [LARGE SCALE GENOMIC DNA]</scope>
    <source>
        <strain evidence="7 9">DSM 15914</strain>
    </source>
</reference>
<evidence type="ECO:0000256" key="3">
    <source>
        <dbReference type="ARBA" id="ARBA00022989"/>
    </source>
</evidence>
<proteinExistence type="predicted"/>
<evidence type="ECO:0000313" key="7">
    <source>
        <dbReference type="EMBL" id="WOX27559.1"/>
    </source>
</evidence>
<evidence type="ECO:0000256" key="4">
    <source>
        <dbReference type="ARBA" id="ARBA00023136"/>
    </source>
</evidence>
<feature type="domain" description="Translocation and assembly module TamB C-terminal" evidence="5">
    <location>
        <begin position="879"/>
        <end position="1216"/>
    </location>
</feature>
<evidence type="ECO:0000313" key="6">
    <source>
        <dbReference type="EMBL" id="NLR19856.1"/>
    </source>
</evidence>
<dbReference type="PANTHER" id="PTHR36985:SF1">
    <property type="entry name" value="TRANSLOCATION AND ASSEMBLY MODULE SUBUNIT TAMB"/>
    <property type="match status" value="1"/>
</dbReference>
<dbReference type="GO" id="GO:0005886">
    <property type="term" value="C:plasma membrane"/>
    <property type="evidence" value="ECO:0007669"/>
    <property type="project" value="InterPro"/>
</dbReference>
<dbReference type="Proteomes" id="UP000646877">
    <property type="component" value="Unassembled WGS sequence"/>
</dbReference>
<name>A0A8I2GYA9_9GAMM</name>
<keyword evidence="9" id="KW-1185">Reference proteome</keyword>
<dbReference type="Pfam" id="PF04357">
    <property type="entry name" value="TamB"/>
    <property type="match status" value="1"/>
</dbReference>
<gene>
    <name evidence="6" type="ORF">F9Y85_00610</name>
    <name evidence="7" type="ORF">R5H13_12955</name>
</gene>
<evidence type="ECO:0000313" key="9">
    <source>
        <dbReference type="Proteomes" id="UP001304419"/>
    </source>
</evidence>
<dbReference type="PANTHER" id="PTHR36985">
    <property type="entry name" value="TRANSLOCATION AND ASSEMBLY MODULE SUBUNIT TAMB"/>
    <property type="match status" value="1"/>
</dbReference>
<sequence length="1219" mass="132257">MQFRSLRIKIITAIISLFLLLVCLCFTLPGQQLLVWVANKTVSGLEIDGLDKRLLSGANLTLRYHNDDIDIRLRDTKVTVEWLTCASVCIALDAEAIAIVQKQKSVSEAETTESGQVELPLPIAIKRAQVQQFSLETPDITVQLQGLDTQLSGSGSHFNVPFLLLDSVKLTTKATDQPVSAKSPAPLNALAPLQLPKIDLPLTAELGELKINNLAIDEQTLENIKLSHAVVAENVDVEQVQLNYQEFFISAAAEVLLNDWAIDLRSTLSAPQGLASLTLAGRPHDLTLTLNSEGMAFAKLQAHADLTATNWPFELQGQIDKLVIPSEPTTLKGATLGLSGDVSKYHLSGSVAVNTVQFGDVTATLEGQGGLQAFTLAKAKLQLEKAQAQIAGQVNWSQGVKGKVDGDFSQLPVDRLLGLVQYDAGLTENDMLAGQFALDFVSQGEQWQVNVEHFKLDGKVAGAPLNADVKVVVDESLLGEFSHARLNYGKNSLTVSGELGQQLDLDIDFQFEQAANTLIPADLKGSGEIFIQGDHLKPSIQTDIKFDSVRYQNIALHGLTTKGTVDIANEVTGQIKLALDRLIVDSEMVEDIRLAVKGNQQQHNATLDIRDKRVVASFEVNGKMQQSTWQGELSSGEVTSQGQTIALQSPAAIVISDVSQRIAKQCWQMGDTDLCFAAEQQGTQGQADVKLEKLALAKLQTWLPAELKITGETQAVAKLAWQNGQVTRADGELNIVDAGVTTHGQTFSISEFKALLKTNNKQIHADWRMTSDTLGKFSGDTRVPLDKQSPQLAGNVKIESIELAKLSALLNRVTEQSFDLQGEVLGDINISGSLAAPEVNGKLTAQRLFMSSDSLPVEIDKGHINLDFNTTSAQLEAELTAAKGGKVALTGEAYWSPELSAEVKIKGENIYVQPDSQIELTASPDLTLAYKDKIARVLGEIVVPFGRVNIESLPEGVTSPSDDEVIVDAKVQKQMSVPIQHEIDLKLTVKDNFRVKALGLDSFVTGAIEIDKQVESPMLATGELQLREGKYRAFGQDLLIRTGQIGFNGALDKPYLNIRAIRNPATTANDVIAGVELTGNIAKPRLTVFSEPAMDQAKALSYLLNGQPLGESETSNNALLTQFLLSQGIDRSEGFFSKAGESLGLSDVNLSAKGSGDDTQVEVSGYITPNVQVSYRVGVFESINEIALRYRVFSKFYVEATSGLYNSIDFLYKFDWDDK</sequence>
<organism evidence="6 8">
    <name type="scientific">Pseudoalteromonas maricaloris</name>
    <dbReference type="NCBI Taxonomy" id="184924"/>
    <lineage>
        <taxon>Bacteria</taxon>
        <taxon>Pseudomonadati</taxon>
        <taxon>Pseudomonadota</taxon>
        <taxon>Gammaproteobacteria</taxon>
        <taxon>Alteromonadales</taxon>
        <taxon>Pseudoalteromonadaceae</taxon>
        <taxon>Pseudoalteromonas</taxon>
    </lineage>
</organism>
<reference evidence="6" key="1">
    <citation type="submission" date="2019-10" db="EMBL/GenBank/DDBJ databases">
        <authorList>
            <person name="Paulsen S."/>
        </authorList>
    </citation>
    <scope>NUCLEOTIDE SEQUENCE</scope>
    <source>
        <strain evidence="6">LMG 19692</strain>
    </source>
</reference>
<dbReference type="EMBL" id="WEIA01000001">
    <property type="protein sequence ID" value="NLR19856.1"/>
    <property type="molecule type" value="Genomic_DNA"/>
</dbReference>
<evidence type="ECO:0000313" key="8">
    <source>
        <dbReference type="Proteomes" id="UP000646877"/>
    </source>
</evidence>
<protein>
    <submittedName>
        <fullName evidence="6">DUF490 domain-containing protein</fullName>
    </submittedName>
    <submittedName>
        <fullName evidence="7">Translocation/assembly module TamB domain-containing protein</fullName>
    </submittedName>
</protein>
<comment type="subcellular location">
    <subcellularLocation>
        <location evidence="1">Membrane</location>
        <topology evidence="1">Single-pass membrane protein</topology>
    </subcellularLocation>
</comment>
<evidence type="ECO:0000259" key="5">
    <source>
        <dbReference type="Pfam" id="PF04357"/>
    </source>
</evidence>
<accession>A0A8I2GYA9</accession>
<keyword evidence="2" id="KW-0812">Transmembrane</keyword>
<keyword evidence="4" id="KW-0472">Membrane</keyword>